<reference evidence="1" key="2">
    <citation type="submission" date="2023-01" db="EMBL/GenBank/DDBJ databases">
        <title>Gilvimarinus xylanilyticus HB14 isolated from Caulerpa lentillifera aquaculture base in Hainan, China.</title>
        <authorList>
            <person name="Zhang Y.-J."/>
        </authorList>
    </citation>
    <scope>NUCLEOTIDE SEQUENCE</scope>
    <source>
        <strain evidence="1">HB14</strain>
    </source>
</reference>
<dbReference type="RefSeq" id="WP_253967451.1">
    <property type="nucleotide sequence ID" value="NZ_JAMFTH010000001.1"/>
</dbReference>
<dbReference type="SUPFAM" id="SSF53756">
    <property type="entry name" value="UDP-Glycosyltransferase/glycogen phosphorylase"/>
    <property type="match status" value="1"/>
</dbReference>
<gene>
    <name evidence="1" type="ORF">M6D89_07795</name>
</gene>
<dbReference type="EMBL" id="JAMFTH010000001">
    <property type="protein sequence ID" value="MCP8899194.1"/>
    <property type="molecule type" value="Genomic_DNA"/>
</dbReference>
<dbReference type="InterPro" id="IPR005262">
    <property type="entry name" value="MJ1255-like"/>
</dbReference>
<dbReference type="Pfam" id="PF13528">
    <property type="entry name" value="Glyco_trans_1_3"/>
    <property type="match status" value="1"/>
</dbReference>
<dbReference type="GO" id="GO:0016740">
    <property type="term" value="F:transferase activity"/>
    <property type="evidence" value="ECO:0007669"/>
    <property type="project" value="UniProtKB-KW"/>
</dbReference>
<comment type="caution">
    <text evidence="1">The sequence shown here is derived from an EMBL/GenBank/DDBJ whole genome shotgun (WGS) entry which is preliminary data.</text>
</comment>
<keyword evidence="2" id="KW-1185">Reference proteome</keyword>
<proteinExistence type="predicted"/>
<evidence type="ECO:0000313" key="2">
    <source>
        <dbReference type="Proteomes" id="UP001139319"/>
    </source>
</evidence>
<organism evidence="1 2">
    <name type="scientific">Gilvimarinus xylanilyticus</name>
    <dbReference type="NCBI Taxonomy" id="2944139"/>
    <lineage>
        <taxon>Bacteria</taxon>
        <taxon>Pseudomonadati</taxon>
        <taxon>Pseudomonadota</taxon>
        <taxon>Gammaproteobacteria</taxon>
        <taxon>Cellvibrionales</taxon>
        <taxon>Cellvibrionaceae</taxon>
        <taxon>Gilvimarinus</taxon>
    </lineage>
</organism>
<protein>
    <submittedName>
        <fullName evidence="1">Glycosyl transferase</fullName>
    </submittedName>
</protein>
<reference evidence="1" key="1">
    <citation type="submission" date="2022-05" db="EMBL/GenBank/DDBJ databases">
        <authorList>
            <person name="Sun H.-N."/>
        </authorList>
    </citation>
    <scope>NUCLEOTIDE SEQUENCE</scope>
    <source>
        <strain evidence="1">HB14</strain>
    </source>
</reference>
<keyword evidence="1" id="KW-0808">Transferase</keyword>
<sequence length="358" mass="39899">MKILYGVQGTGNGHLTRARSMAKALAPHNVTVDWLVSGRPREALFDMDAFGDFRCFKGLTLQTFKGKVNMGKTIVKSDLLQLKRDINALDLSHYDLVVSDFEPVSAWAARKQGVRSIGISHQNAFLYPIPKRANNIFTDLFMRWFAPTDVPVGTHWHHFDQPLVPPIVEPSSHPVTLREKHILVYLPFAELDDILALIKPFLGYQFYVYHKVAQAETRGHIHLCPFSREGFQNHLHSCEGVISSAGFELPSEAISLGKKLLVEPVAGQMEQQSNAVALQSLGYASTAMRLSAASIARWLELPGSQAIHYPNVAAALAQWFVEDKAENLTTLSEKLWRQVPGVSAPEQAQEYQASLSRC</sequence>
<name>A0A9X2HX05_9GAMM</name>
<dbReference type="NCBIfam" id="TIGR00661">
    <property type="entry name" value="MJ1255"/>
    <property type="match status" value="1"/>
</dbReference>
<dbReference type="Gene3D" id="3.40.50.2000">
    <property type="entry name" value="Glycogen Phosphorylase B"/>
    <property type="match status" value="1"/>
</dbReference>
<evidence type="ECO:0000313" key="1">
    <source>
        <dbReference type="EMBL" id="MCP8899194.1"/>
    </source>
</evidence>
<dbReference type="Proteomes" id="UP001139319">
    <property type="component" value="Unassembled WGS sequence"/>
</dbReference>
<accession>A0A9X2HX05</accession>
<dbReference type="AlphaFoldDB" id="A0A9X2HX05"/>